<dbReference type="WBParaSite" id="SVE_0896300.1">
    <property type="protein sequence ID" value="SVE_0896300.1"/>
    <property type="gene ID" value="SVE_0896300"/>
</dbReference>
<dbReference type="Proteomes" id="UP000035680">
    <property type="component" value="Unassembled WGS sequence"/>
</dbReference>
<accession>A0A0K0FJ91</accession>
<dbReference type="AlphaFoldDB" id="A0A0K0FJ91"/>
<sequence length="114" mass="13672">MSKKTRKKKNLKDTVVIPNIIYDIKFVRYAYEAPKLKYEIKLNKLEQTFTERYVSRCLRDFIVKSIKHTKLSIIFNITVCIPYDSFKKWTLETSFNNFKNSERFTAGKDFTQLI</sequence>
<protein>
    <submittedName>
        <fullName evidence="2">PI3K/PI4K domain-containing protein</fullName>
    </submittedName>
</protein>
<keyword evidence="1" id="KW-1185">Reference proteome</keyword>
<organism evidence="1 2">
    <name type="scientific">Strongyloides venezuelensis</name>
    <name type="common">Threadworm</name>
    <dbReference type="NCBI Taxonomy" id="75913"/>
    <lineage>
        <taxon>Eukaryota</taxon>
        <taxon>Metazoa</taxon>
        <taxon>Ecdysozoa</taxon>
        <taxon>Nematoda</taxon>
        <taxon>Chromadorea</taxon>
        <taxon>Rhabditida</taxon>
        <taxon>Tylenchina</taxon>
        <taxon>Panagrolaimomorpha</taxon>
        <taxon>Strongyloidoidea</taxon>
        <taxon>Strongyloididae</taxon>
        <taxon>Strongyloides</taxon>
    </lineage>
</organism>
<name>A0A0K0FJ91_STRVS</name>
<evidence type="ECO:0000313" key="1">
    <source>
        <dbReference type="Proteomes" id="UP000035680"/>
    </source>
</evidence>
<evidence type="ECO:0000313" key="2">
    <source>
        <dbReference type="WBParaSite" id="SVE_0896300.1"/>
    </source>
</evidence>
<reference evidence="1" key="1">
    <citation type="submission" date="2014-07" db="EMBL/GenBank/DDBJ databases">
        <authorList>
            <person name="Martin A.A"/>
            <person name="De Silva N."/>
        </authorList>
    </citation>
    <scope>NUCLEOTIDE SEQUENCE</scope>
</reference>
<reference evidence="2" key="2">
    <citation type="submission" date="2015-08" db="UniProtKB">
        <authorList>
            <consortium name="WormBaseParasite"/>
        </authorList>
    </citation>
    <scope>IDENTIFICATION</scope>
</reference>
<proteinExistence type="predicted"/>